<proteinExistence type="predicted"/>
<keyword evidence="1" id="KW-1133">Transmembrane helix</keyword>
<feature type="transmembrane region" description="Helical" evidence="1">
    <location>
        <begin position="14"/>
        <end position="36"/>
    </location>
</feature>
<dbReference type="Pfam" id="PF10517">
    <property type="entry name" value="DM13"/>
    <property type="match status" value="1"/>
</dbReference>
<keyword evidence="1" id="KW-0812">Transmembrane</keyword>
<sequence length="195" mass="22193">MRIICGIFFGMRRLLWGIVIGVALVFAVNYFLLPYFDTIVVDDVLPSRIKQSADPGTIEHLSDAQKRDMTMQIIEANKIDLSMSDEMPREQVNVSEAYKIKDTPLHPASGEVRIVESDGQTIVRFENFKTINGPNVHIYLAKDLDAKEFIDLGRLRGTEGNVNYVVPNDIDVSEYTYVMHWCVPFGVLFNYAEIQ</sequence>
<evidence type="ECO:0000259" key="2">
    <source>
        <dbReference type="PROSITE" id="PS51549"/>
    </source>
</evidence>
<reference evidence="4" key="1">
    <citation type="submission" date="2017-09" db="EMBL/GenBank/DDBJ databases">
        <title>Depth-based differentiation of microbial function through sediment-hosted aquifers and enrichment of novel symbionts in the deep terrestrial subsurface.</title>
        <authorList>
            <person name="Probst A.J."/>
            <person name="Ladd B."/>
            <person name="Jarett J.K."/>
            <person name="Geller-Mcgrath D.E."/>
            <person name="Sieber C.M.K."/>
            <person name="Emerson J.B."/>
            <person name="Anantharaman K."/>
            <person name="Thomas B.C."/>
            <person name="Malmstrom R."/>
            <person name="Stieglmeier M."/>
            <person name="Klingl A."/>
            <person name="Woyke T."/>
            <person name="Ryan C.M."/>
            <person name="Banfield J.F."/>
        </authorList>
    </citation>
    <scope>NUCLEOTIDE SEQUENCE [LARGE SCALE GENOMIC DNA]</scope>
</reference>
<comment type="caution">
    <text evidence="3">The sequence shown here is derived from an EMBL/GenBank/DDBJ whole genome shotgun (WGS) entry which is preliminary data.</text>
</comment>
<name>A0A2H0UKT8_9BACT</name>
<dbReference type="EMBL" id="PFBF01000027">
    <property type="protein sequence ID" value="PIR86385.1"/>
    <property type="molecule type" value="Genomic_DNA"/>
</dbReference>
<feature type="domain" description="DM13" evidence="2">
    <location>
        <begin position="98"/>
        <end position="195"/>
    </location>
</feature>
<evidence type="ECO:0000313" key="4">
    <source>
        <dbReference type="Proteomes" id="UP000230706"/>
    </source>
</evidence>
<protein>
    <recommendedName>
        <fullName evidence="2">DM13 domain-containing protein</fullName>
    </recommendedName>
</protein>
<dbReference type="PROSITE" id="PS51549">
    <property type="entry name" value="DM13"/>
    <property type="match status" value="1"/>
</dbReference>
<dbReference type="InterPro" id="IPR019545">
    <property type="entry name" value="DM13_domain"/>
</dbReference>
<dbReference type="AlphaFoldDB" id="A0A2H0UKT8"/>
<evidence type="ECO:0000256" key="1">
    <source>
        <dbReference type="SAM" id="Phobius"/>
    </source>
</evidence>
<keyword evidence="1" id="KW-0472">Membrane</keyword>
<accession>A0A2H0UKT8</accession>
<dbReference type="Proteomes" id="UP000230706">
    <property type="component" value="Unassembled WGS sequence"/>
</dbReference>
<evidence type="ECO:0000313" key="3">
    <source>
        <dbReference type="EMBL" id="PIR86385.1"/>
    </source>
</evidence>
<gene>
    <name evidence="3" type="ORF">COU13_01250</name>
</gene>
<organism evidence="3 4">
    <name type="scientific">Candidatus Kaiserbacteria bacterium CG10_big_fil_rev_8_21_14_0_10_43_70</name>
    <dbReference type="NCBI Taxonomy" id="1974605"/>
    <lineage>
        <taxon>Bacteria</taxon>
        <taxon>Candidatus Kaiseribacteriota</taxon>
    </lineage>
</organism>